<reference evidence="2 3" key="1">
    <citation type="journal article" date="2012" name="J. Bacteriol.">
        <title>Draft Genome Sequence of Vibrio fischeri SR5, a Strain Isolated from the Light Organ of the Mediterranean Squid Sepiola robusta.</title>
        <authorList>
            <person name="Gyllborg M.C."/>
            <person name="Sahl J.W."/>
            <person name="Cronin D.C.III."/>
            <person name="Rasko D.A."/>
            <person name="Mandel M.J."/>
        </authorList>
    </citation>
    <scope>NUCLEOTIDE SEQUENCE [LARGE SCALE GENOMIC DNA]</scope>
    <source>
        <strain evidence="2 3">SR5</strain>
    </source>
</reference>
<keyword evidence="1" id="KW-0472">Membrane</keyword>
<dbReference type="Proteomes" id="UP000004521">
    <property type="component" value="Chromosome I"/>
</dbReference>
<keyword evidence="1" id="KW-1133">Transmembrane helix</keyword>
<organism evidence="2 3">
    <name type="scientific">Aliivibrio fischeri SR5</name>
    <dbReference type="NCBI Taxonomy" id="1088719"/>
    <lineage>
        <taxon>Bacteria</taxon>
        <taxon>Pseudomonadati</taxon>
        <taxon>Pseudomonadota</taxon>
        <taxon>Gammaproteobacteria</taxon>
        <taxon>Vibrionales</taxon>
        <taxon>Vibrionaceae</taxon>
        <taxon>Aliivibrio</taxon>
    </lineage>
</organism>
<feature type="transmembrane region" description="Helical" evidence="1">
    <location>
        <begin position="151"/>
        <end position="169"/>
    </location>
</feature>
<feature type="transmembrane region" description="Helical" evidence="1">
    <location>
        <begin position="326"/>
        <end position="346"/>
    </location>
</feature>
<proteinExistence type="predicted"/>
<feature type="transmembrane region" description="Helical" evidence="1">
    <location>
        <begin position="72"/>
        <end position="94"/>
    </location>
</feature>
<feature type="transmembrane region" description="Helical" evidence="1">
    <location>
        <begin position="261"/>
        <end position="280"/>
    </location>
</feature>
<evidence type="ECO:0000256" key="1">
    <source>
        <dbReference type="SAM" id="Phobius"/>
    </source>
</evidence>
<feature type="transmembrane region" description="Helical" evidence="1">
    <location>
        <begin position="189"/>
        <end position="210"/>
    </location>
</feature>
<keyword evidence="1" id="KW-0812">Transmembrane</keyword>
<dbReference type="RefSeq" id="WP_005417101.1">
    <property type="nucleotide sequence ID" value="NZ_CM001400.1"/>
</dbReference>
<feature type="transmembrane region" description="Helical" evidence="1">
    <location>
        <begin position="128"/>
        <end position="145"/>
    </location>
</feature>
<feature type="transmembrane region" description="Helical" evidence="1">
    <location>
        <begin position="286"/>
        <end position="305"/>
    </location>
</feature>
<protein>
    <submittedName>
        <fullName evidence="2">Uncharacterized protein</fullName>
    </submittedName>
</protein>
<evidence type="ECO:0000313" key="2">
    <source>
        <dbReference type="EMBL" id="EHN71534.1"/>
    </source>
</evidence>
<feature type="transmembrane region" description="Helical" evidence="1">
    <location>
        <begin position="7"/>
        <end position="29"/>
    </location>
</feature>
<dbReference type="EMBL" id="AHIH01000001">
    <property type="protein sequence ID" value="EHN71534.1"/>
    <property type="molecule type" value="Genomic_DNA"/>
</dbReference>
<name>A0AAV3EYF5_ALIFS</name>
<evidence type="ECO:0000313" key="3">
    <source>
        <dbReference type="Proteomes" id="UP000004521"/>
    </source>
</evidence>
<feature type="transmembrane region" description="Helical" evidence="1">
    <location>
        <begin position="352"/>
        <end position="372"/>
    </location>
</feature>
<gene>
    <name evidence="2" type="ORF">VFSR5_0158</name>
</gene>
<sequence length="383" mass="44016">MKNVLYSICYTVLPGFHRVVLFFITAKLMSVDNFAHFSVSYSFSIIVSMVGAIGIGTIIIKDEISLSLKMYMNSIIMAIFISIPVIFIGSWYYYSYHNNIIQSIVLAIGLSANQIYRNEIILKKKFLYGSLYESFLLLLSILIIVNNTDNIILMLGLLYIVVSFLFKLLEKVPYKKAEFNIEQATYISYSNLISSGILFLLPIMSVSLTSTDVTKVVSLLVSIIGVVSVFPRAIFNLKIKEVKNDLVNKNFISYKKNIFKFRYLTTVLMLFSFIVVSFYMYYMNDILPFFMVFVFVILVSLFLYVGQMSIPETTMINMIGHERYSLLLNLSIFMFFCSTYFLLKFISFDGEFISLYILCSSILVGYFSRAILVSRRIKGFILS</sequence>
<feature type="transmembrane region" description="Helical" evidence="1">
    <location>
        <begin position="41"/>
        <end position="60"/>
    </location>
</feature>
<accession>A0AAV3EYF5</accession>
<comment type="caution">
    <text evidence="2">The sequence shown here is derived from an EMBL/GenBank/DDBJ whole genome shotgun (WGS) entry which is preliminary data.</text>
</comment>
<feature type="transmembrane region" description="Helical" evidence="1">
    <location>
        <begin position="216"/>
        <end position="235"/>
    </location>
</feature>
<dbReference type="AlphaFoldDB" id="A0AAV3EYF5"/>